<proteinExistence type="predicted"/>
<dbReference type="AlphaFoldDB" id="A0A2P2QMJ6"/>
<name>A0A2P2QMJ6_RHIMU</name>
<sequence length="52" mass="6276">MFRRTPYQLYDSKSIEQRREVLVKRTCHCFEYKTFHSPGSNVVPVLCKRTCH</sequence>
<evidence type="ECO:0000313" key="1">
    <source>
        <dbReference type="EMBL" id="MBX68239.1"/>
    </source>
</evidence>
<dbReference type="EMBL" id="GGEC01087755">
    <property type="protein sequence ID" value="MBX68239.1"/>
    <property type="molecule type" value="Transcribed_RNA"/>
</dbReference>
<accession>A0A2P2QMJ6</accession>
<reference evidence="1" key="1">
    <citation type="submission" date="2018-02" db="EMBL/GenBank/DDBJ databases">
        <title>Rhizophora mucronata_Transcriptome.</title>
        <authorList>
            <person name="Meera S.P."/>
            <person name="Sreeshan A."/>
            <person name="Augustine A."/>
        </authorList>
    </citation>
    <scope>NUCLEOTIDE SEQUENCE</scope>
    <source>
        <tissue evidence="1">Leaf</tissue>
    </source>
</reference>
<organism evidence="1">
    <name type="scientific">Rhizophora mucronata</name>
    <name type="common">Asiatic mangrove</name>
    <dbReference type="NCBI Taxonomy" id="61149"/>
    <lineage>
        <taxon>Eukaryota</taxon>
        <taxon>Viridiplantae</taxon>
        <taxon>Streptophyta</taxon>
        <taxon>Embryophyta</taxon>
        <taxon>Tracheophyta</taxon>
        <taxon>Spermatophyta</taxon>
        <taxon>Magnoliopsida</taxon>
        <taxon>eudicotyledons</taxon>
        <taxon>Gunneridae</taxon>
        <taxon>Pentapetalae</taxon>
        <taxon>rosids</taxon>
        <taxon>fabids</taxon>
        <taxon>Malpighiales</taxon>
        <taxon>Rhizophoraceae</taxon>
        <taxon>Rhizophora</taxon>
    </lineage>
</organism>
<protein>
    <submittedName>
        <fullName evidence="1">Uncharacterized protein</fullName>
    </submittedName>
</protein>